<dbReference type="AlphaFoldDB" id="A0A8H3GB00"/>
<dbReference type="EMBL" id="CAJMWS010000413">
    <property type="protein sequence ID" value="CAE6442660.1"/>
    <property type="molecule type" value="Genomic_DNA"/>
</dbReference>
<dbReference type="Proteomes" id="UP000663846">
    <property type="component" value="Unassembled WGS sequence"/>
</dbReference>
<protein>
    <submittedName>
        <fullName evidence="1">Uncharacterized protein</fullName>
    </submittedName>
</protein>
<evidence type="ECO:0000313" key="1">
    <source>
        <dbReference type="EMBL" id="CAE6442660.1"/>
    </source>
</evidence>
<reference evidence="1" key="1">
    <citation type="submission" date="2021-01" db="EMBL/GenBank/DDBJ databases">
        <authorList>
            <person name="Kaushik A."/>
        </authorList>
    </citation>
    <scope>NUCLEOTIDE SEQUENCE</scope>
    <source>
        <strain evidence="1">AG1-1C</strain>
    </source>
</reference>
<accession>A0A8H3GB00</accession>
<comment type="caution">
    <text evidence="1">The sequence shown here is derived from an EMBL/GenBank/DDBJ whole genome shotgun (WGS) entry which is preliminary data.</text>
</comment>
<sequence>MLKKKQALAGKSRKSKINGAYSNQLRSLSRQLVILGVSSAQVPKVIRICTTTFGIHVGNIPSSRSVGRFVTEGGIAAKIQAGNILSNADGITTSMDSTSQRNINYSSMHLMANTAETHNQLYLLVESTTNHTSKTQVEVLKNAIHSCKSSPKDVLHAADVARRLYGANGDHANDQLKVAQLEKQWKADSWVEYLGSTCLRSMGETDAESFCELIHTRAESKAGGSEDFAKLEITTQRNMYIFEYKQQVWELGSIAYKQAPPTIQADMSCLNIVNALKCPATLLELIVITLYGQMVSKPYMRLVRTATVEGKGLADLASLHTHVQDHLKKIIDNPQLLFGPDAAINPLTLDGFEQDEQEIVATLQRHESVLPRLQELFVAFCSGSLKTWIRFTDEFLPGGALSSMSTEQANKAFMPPTNDANEGALGTWRVWTRRFPRLTQYRFNAIMMNQQNHTEEYIEKNMTTKQLTWMRAEAQEINSSNQEATRMAGLVAASKLAADEN</sequence>
<gene>
    <name evidence="1" type="ORF">RDB_LOCUS132621</name>
</gene>
<evidence type="ECO:0000313" key="2">
    <source>
        <dbReference type="Proteomes" id="UP000663846"/>
    </source>
</evidence>
<organism evidence="1 2">
    <name type="scientific">Rhizoctonia solani</name>
    <dbReference type="NCBI Taxonomy" id="456999"/>
    <lineage>
        <taxon>Eukaryota</taxon>
        <taxon>Fungi</taxon>
        <taxon>Dikarya</taxon>
        <taxon>Basidiomycota</taxon>
        <taxon>Agaricomycotina</taxon>
        <taxon>Agaricomycetes</taxon>
        <taxon>Cantharellales</taxon>
        <taxon>Ceratobasidiaceae</taxon>
        <taxon>Rhizoctonia</taxon>
    </lineage>
</organism>
<name>A0A8H3GB00_9AGAM</name>
<proteinExistence type="predicted"/>